<evidence type="ECO:0000313" key="6">
    <source>
        <dbReference type="EMBL" id="MDC7785325.1"/>
    </source>
</evidence>
<evidence type="ECO:0000256" key="3">
    <source>
        <dbReference type="ARBA" id="ARBA00023004"/>
    </source>
</evidence>
<dbReference type="SUPFAM" id="SSF46626">
    <property type="entry name" value="Cytochrome c"/>
    <property type="match status" value="1"/>
</dbReference>
<dbReference type="InterPro" id="IPR047758">
    <property type="entry name" value="CytoC_perox"/>
</dbReference>
<protein>
    <submittedName>
        <fullName evidence="6">Di-heme-cytochrome C peroxidase</fullName>
    </submittedName>
</protein>
<gene>
    <name evidence="6" type="ORF">PQJ73_06485</name>
</gene>
<keyword evidence="6" id="KW-0575">Peroxidase</keyword>
<comment type="caution">
    <text evidence="6">The sequence shown here is derived from an EMBL/GenBank/DDBJ whole genome shotgun (WGS) entry which is preliminary data.</text>
</comment>
<organism evidence="6 7">
    <name type="scientific">Rhodoplanes tepidamans</name>
    <name type="common">Rhodoplanes cryptolactis</name>
    <dbReference type="NCBI Taxonomy" id="200616"/>
    <lineage>
        <taxon>Bacteria</taxon>
        <taxon>Pseudomonadati</taxon>
        <taxon>Pseudomonadota</taxon>
        <taxon>Alphaproteobacteria</taxon>
        <taxon>Hyphomicrobiales</taxon>
        <taxon>Nitrobacteraceae</taxon>
        <taxon>Rhodoplanes</taxon>
    </lineage>
</organism>
<dbReference type="NCBIfam" id="NF040606">
    <property type="entry name" value="CytoC_perox"/>
    <property type="match status" value="1"/>
</dbReference>
<keyword evidence="6" id="KW-0560">Oxidoreductase</keyword>
<reference evidence="6" key="1">
    <citation type="journal article" date="2023" name="Microbiol Resour">
        <title>Genome Sequences of Rhodoplanes serenus and Two Thermotolerant Strains, Rhodoplanes tepidamans and 'Rhodoplanes cryptolactis,' Further Refine the Genus.</title>
        <authorList>
            <person name="Rayyan A.A."/>
            <person name="Kyndt J.A."/>
        </authorList>
    </citation>
    <scope>NUCLEOTIDE SEQUENCE</scope>
    <source>
        <strain evidence="6">DSM 9987</strain>
    </source>
</reference>
<dbReference type="Pfam" id="PF21419">
    <property type="entry name" value="RoxA-like_Cyt-c"/>
    <property type="match status" value="1"/>
</dbReference>
<dbReference type="InterPro" id="IPR036909">
    <property type="entry name" value="Cyt_c-like_dom_sf"/>
</dbReference>
<proteinExistence type="predicted"/>
<name>A0ABT5J6Q1_RHOTP</name>
<keyword evidence="7" id="KW-1185">Reference proteome</keyword>
<dbReference type="Proteomes" id="UP001165652">
    <property type="component" value="Unassembled WGS sequence"/>
</dbReference>
<reference evidence="6" key="2">
    <citation type="submission" date="2023-02" db="EMBL/GenBank/DDBJ databases">
        <authorList>
            <person name="Rayyan A."/>
            <person name="Meyer T."/>
            <person name="Kyndt J.A."/>
        </authorList>
    </citation>
    <scope>NUCLEOTIDE SEQUENCE</scope>
    <source>
        <strain evidence="6">DSM 9987</strain>
    </source>
</reference>
<sequence length="562" mass="59949">MLVGLLAALGGMVPAGSGRAAEPPVVLDQGWSKERRELFYYTPQGSRIIPIAWFKALEGADGTAFAAPDSLARYGLIAPDGPHPLNPDGLPIGFALDPARPTVATEIALAPESVGAGPRGRSVGLTCAACHTAEVTVNGRPIRIDGAPARFDVDRFYADLAAAVSATLFDEARFGRFAGRVLTTPGVTGAAELKLQLAGFEARLSGDAAIRRPSLVSGFGRVDALTQIVNAIAVTDQAEPANLRPVNAPTSYPPLWLTSELEFVQWNPIASSPIGRNGGEVLGVYGTATLTGDPAGWYASSLLLRELHLMETWVADLKPPPWDQNLLGRIDTARAGRGEALFRQHCAGCHNMPPWRRTDPADNVFGKTFIAIGRTNYRAVGTDPLYIESLATRLVRTNAATARLQDGKAVVPAAAYFLQTVGAILTRAMDDAGIPRDERIAMNGFRLRRGPGGAPEPYSPPGITDLKASPLAGVWATGPYLHNGSVATVYELLSPVAERRAVFWTGGRELDRERLGFVSDDAPGRFRFDTGLPGNRNIGHVYPPGGLPPEDRTAIVEYLKTQ</sequence>
<keyword evidence="1 4" id="KW-0349">Heme</keyword>
<evidence type="ECO:0000256" key="1">
    <source>
        <dbReference type="ARBA" id="ARBA00022617"/>
    </source>
</evidence>
<evidence type="ECO:0000256" key="2">
    <source>
        <dbReference type="ARBA" id="ARBA00022723"/>
    </source>
</evidence>
<evidence type="ECO:0000313" key="7">
    <source>
        <dbReference type="Proteomes" id="UP001165652"/>
    </source>
</evidence>
<evidence type="ECO:0000256" key="4">
    <source>
        <dbReference type="PROSITE-ProRule" id="PRU00433"/>
    </source>
</evidence>
<dbReference type="Gene3D" id="1.10.760.10">
    <property type="entry name" value="Cytochrome c-like domain"/>
    <property type="match status" value="1"/>
</dbReference>
<dbReference type="PROSITE" id="PS51007">
    <property type="entry name" value="CYTC"/>
    <property type="match status" value="1"/>
</dbReference>
<dbReference type="PANTHER" id="PTHR30600">
    <property type="entry name" value="CYTOCHROME C PEROXIDASE-RELATED"/>
    <property type="match status" value="1"/>
</dbReference>
<dbReference type="InterPro" id="IPR051395">
    <property type="entry name" value="Cytochrome_c_Peroxidase/MauG"/>
</dbReference>
<evidence type="ECO:0000259" key="5">
    <source>
        <dbReference type="PROSITE" id="PS51007"/>
    </source>
</evidence>
<dbReference type="PANTHER" id="PTHR30600:SF9">
    <property type="entry name" value="BLR7738 PROTEIN"/>
    <property type="match status" value="1"/>
</dbReference>
<keyword evidence="2 4" id="KW-0479">Metal-binding</keyword>
<dbReference type="EMBL" id="JAQQLI010000007">
    <property type="protein sequence ID" value="MDC7785325.1"/>
    <property type="molecule type" value="Genomic_DNA"/>
</dbReference>
<keyword evidence="3 4" id="KW-0408">Iron</keyword>
<dbReference type="RefSeq" id="WP_272776172.1">
    <property type="nucleotide sequence ID" value="NZ_JAQQLI010000007.1"/>
</dbReference>
<dbReference type="InterPro" id="IPR009056">
    <property type="entry name" value="Cyt_c-like_dom"/>
</dbReference>
<dbReference type="GO" id="GO:0004601">
    <property type="term" value="F:peroxidase activity"/>
    <property type="evidence" value="ECO:0007669"/>
    <property type="project" value="UniProtKB-KW"/>
</dbReference>
<feature type="domain" description="Cytochrome c" evidence="5">
    <location>
        <begin position="333"/>
        <end position="562"/>
    </location>
</feature>
<accession>A0ABT5J6Q1</accession>